<sequence length="198" mass="21915">MADLSVFQSYTNTPQRRNSFYCYSTKFFIQDAAIFFILVEAYRTYRSKRQAVFLNDWFIDGKIPDDLQEGGYLSQINISSDLRKEYSKGASDAVNAVGRTFADKAKNHGGGITGFFGALKQKTGDNRLSAGVFDEPQSRVVEMLDSNNAHGFGDDGGAGATFKPHLHYQPFGKFATQTLKFRGALKAVGFNPDALGIY</sequence>
<reference evidence="1 2" key="1">
    <citation type="submission" date="2018-05" db="EMBL/GenBank/DDBJ databases">
        <title>The draft genome of strain NS-104.</title>
        <authorList>
            <person name="Hang P."/>
            <person name="Jiang J."/>
        </authorList>
    </citation>
    <scope>NUCLEOTIDE SEQUENCE [LARGE SCALE GENOMIC DNA]</scope>
    <source>
        <strain evidence="1 2">NS-104</strain>
    </source>
</reference>
<accession>A0A2U2DQY4</accession>
<dbReference type="Proteomes" id="UP000245252">
    <property type="component" value="Unassembled WGS sequence"/>
</dbReference>
<proteinExistence type="predicted"/>
<comment type="caution">
    <text evidence="1">The sequence shown here is derived from an EMBL/GenBank/DDBJ whole genome shotgun (WGS) entry which is preliminary data.</text>
</comment>
<dbReference type="AlphaFoldDB" id="A0A2U2DQY4"/>
<keyword evidence="2" id="KW-1185">Reference proteome</keyword>
<protein>
    <submittedName>
        <fullName evidence="1">Uncharacterized protein</fullName>
    </submittedName>
</protein>
<gene>
    <name evidence="1" type="ORF">DEM27_13695</name>
</gene>
<organism evidence="1 2">
    <name type="scientific">Metarhizobium album</name>
    <dbReference type="NCBI Taxonomy" id="2182425"/>
    <lineage>
        <taxon>Bacteria</taxon>
        <taxon>Pseudomonadati</taxon>
        <taxon>Pseudomonadota</taxon>
        <taxon>Alphaproteobacteria</taxon>
        <taxon>Hyphomicrobiales</taxon>
        <taxon>Rhizobiaceae</taxon>
        <taxon>Metarhizobium</taxon>
    </lineage>
</organism>
<name>A0A2U2DQY4_9HYPH</name>
<evidence type="ECO:0000313" key="1">
    <source>
        <dbReference type="EMBL" id="PWE55725.1"/>
    </source>
</evidence>
<dbReference type="EMBL" id="QFBC01000005">
    <property type="protein sequence ID" value="PWE55725.1"/>
    <property type="molecule type" value="Genomic_DNA"/>
</dbReference>
<evidence type="ECO:0000313" key="2">
    <source>
        <dbReference type="Proteomes" id="UP000245252"/>
    </source>
</evidence>